<evidence type="ECO:0000259" key="12">
    <source>
        <dbReference type="PROSITE" id="PS51094"/>
    </source>
</evidence>
<evidence type="ECO:0000256" key="4">
    <source>
        <dbReference type="ARBA" id="ARBA00022553"/>
    </source>
</evidence>
<dbReference type="InterPro" id="IPR051351">
    <property type="entry name" value="Ascorbate-PTS_EIIA_comp"/>
</dbReference>
<evidence type="ECO:0000256" key="6">
    <source>
        <dbReference type="ARBA" id="ARBA00022683"/>
    </source>
</evidence>
<dbReference type="STRING" id="319970.RV00_GL000683"/>
<keyword evidence="16" id="KW-1185">Reference proteome</keyword>
<feature type="domain" description="PTS EIIA type-2" evidence="12">
    <location>
        <begin position="554"/>
        <end position="694"/>
    </location>
</feature>
<dbReference type="GO" id="GO:0005737">
    <property type="term" value="C:cytoplasm"/>
    <property type="evidence" value="ECO:0007669"/>
    <property type="project" value="UniProtKB-SubCell"/>
</dbReference>
<evidence type="ECO:0000313" key="15">
    <source>
        <dbReference type="EMBL" id="OJG34801.1"/>
    </source>
</evidence>
<evidence type="ECO:0000256" key="5">
    <source>
        <dbReference type="ARBA" id="ARBA00022679"/>
    </source>
</evidence>
<sequence>MELDNRSVQILQAVASTVKISSKELLEKYALTRNQLDYAVKKINEYLRGNQYPPIIRSRNGSFIVDTKVVDAFSGIMNNESQLKADETSYLDEEHRLLVILLLIFSADYLSLYHFSESLEVSKNTIISDIKKLKQQLRKYKLTIDYSRKEGYYFRGNEEIIRGLILGVTDQVMESIYNRVIFEKYLSVASVEVNHQRDVLQQVEAELHVQYTDNRIQTAPYFLVLLNRRVQNRHYIEQRFGLLAKEIMDTNEYAAIVKVLAGQKKLPKSYTEHLYLCLYMLSLKITDLSNTFSLNTDALRKQIEAFITVLEKNTIIQLNDKTQLIENLALHLTPAYYRIRYGLTSDYTITDMVKHQLDPLFFIVKSSIAPLEEFFEERIPNDEIYLITMFIGAYMQKEKPINLDNTVVKAAVVCPNGIISSKLLENTLDNWFPMIHFVSSFSIREFYEKERELDVQLIFSTNPLETQLPVIVVGNDLSSMNKTLIVNEVIQLIYKIDSYKLQPDHILAIVKKHLPMDTEIEEKIRKELMISYNSIFQIQDQEVLTNEMKLNLADVVNAESILILDEALDWPQVLRLTTENLIERGIVEPGYLAQLEAQFPEVTPSILLGNRIVIPHTVPEHGARSLGMCFAKITQGFVSQNQRYYYVVVISATDRKQHIQPMMQLLKIASDPKIIERLDQAKNKQAILAIIEESKKK</sequence>
<dbReference type="PROSITE" id="PS51094">
    <property type="entry name" value="PTS_EIIA_TYPE_2"/>
    <property type="match status" value="1"/>
</dbReference>
<keyword evidence="8" id="KW-0010">Activator</keyword>
<evidence type="ECO:0000256" key="1">
    <source>
        <dbReference type="ARBA" id="ARBA00004496"/>
    </source>
</evidence>
<dbReference type="Gene3D" id="1.10.1790.10">
    <property type="entry name" value="PRD domain"/>
    <property type="match status" value="1"/>
</dbReference>
<evidence type="ECO:0000256" key="3">
    <source>
        <dbReference type="ARBA" id="ARBA00022490"/>
    </source>
</evidence>
<dbReference type="GO" id="GO:0008982">
    <property type="term" value="F:protein-N(PI)-phosphohistidine-sugar phosphotransferase activity"/>
    <property type="evidence" value="ECO:0007669"/>
    <property type="project" value="InterPro"/>
</dbReference>
<accession>A0A1L8SRX7</accession>
<dbReference type="SUPFAM" id="SSF63520">
    <property type="entry name" value="PTS-regulatory domain, PRD"/>
    <property type="match status" value="1"/>
</dbReference>
<dbReference type="PANTHER" id="PTHR36203">
    <property type="entry name" value="ASCORBATE-SPECIFIC PTS SYSTEM EIIA COMPONENT"/>
    <property type="match status" value="1"/>
</dbReference>
<keyword evidence="2" id="KW-0813">Transport</keyword>
<evidence type="ECO:0000259" key="13">
    <source>
        <dbReference type="PROSITE" id="PS51099"/>
    </source>
</evidence>
<dbReference type="EMBL" id="JXKM01000012">
    <property type="protein sequence ID" value="OJG34801.1"/>
    <property type="molecule type" value="Genomic_DNA"/>
</dbReference>
<dbReference type="PROSITE" id="PS51099">
    <property type="entry name" value="PTS_EIIB_TYPE_2"/>
    <property type="match status" value="1"/>
</dbReference>
<evidence type="ECO:0000313" key="16">
    <source>
        <dbReference type="Proteomes" id="UP000183700"/>
    </source>
</evidence>
<evidence type="ECO:0000256" key="2">
    <source>
        <dbReference type="ARBA" id="ARBA00022448"/>
    </source>
</evidence>
<dbReference type="OrthoDB" id="369398at2"/>
<dbReference type="Proteomes" id="UP000183700">
    <property type="component" value="Unassembled WGS sequence"/>
</dbReference>
<name>A0A1L8SRX7_9ENTE</name>
<dbReference type="InterPro" id="IPR007737">
    <property type="entry name" value="Mga_HTH"/>
</dbReference>
<dbReference type="InterPro" id="IPR036634">
    <property type="entry name" value="PRD_sf"/>
</dbReference>
<comment type="function">
    <text evidence="9">The phosphoenolpyruvate-dependent sugar phosphotransferase system (sugar PTS), a major carbohydrate active transport system, catalyzes the phosphorylation of incoming sugar substrates concomitantly with their translocation across the cell membrane. The enzyme II UlaABC PTS system is involved in ascorbate transport.</text>
</comment>
<feature type="domain" description="PTS EIIB type-2" evidence="13">
    <location>
        <begin position="408"/>
        <end position="501"/>
    </location>
</feature>
<dbReference type="InterPro" id="IPR011608">
    <property type="entry name" value="PRD"/>
</dbReference>
<keyword evidence="3" id="KW-0963">Cytoplasm</keyword>
<dbReference type="InterPro" id="IPR016152">
    <property type="entry name" value="PTrfase/Anion_transptr"/>
</dbReference>
<dbReference type="GO" id="GO:0016301">
    <property type="term" value="F:kinase activity"/>
    <property type="evidence" value="ECO:0007669"/>
    <property type="project" value="UniProtKB-KW"/>
</dbReference>
<evidence type="ECO:0000256" key="7">
    <source>
        <dbReference type="ARBA" id="ARBA00022777"/>
    </source>
</evidence>
<dbReference type="GO" id="GO:0009401">
    <property type="term" value="P:phosphoenolpyruvate-dependent sugar phosphotransferase system"/>
    <property type="evidence" value="ECO:0007669"/>
    <property type="project" value="UniProtKB-KW"/>
</dbReference>
<evidence type="ECO:0000256" key="10">
    <source>
        <dbReference type="ARBA" id="ARBA00041175"/>
    </source>
</evidence>
<dbReference type="Pfam" id="PF00874">
    <property type="entry name" value="PRD"/>
    <property type="match status" value="1"/>
</dbReference>
<dbReference type="InterPro" id="IPR013011">
    <property type="entry name" value="PTS_EIIB_2"/>
</dbReference>
<dbReference type="Gene3D" id="3.40.930.10">
    <property type="entry name" value="Mannitol-specific EII, Chain A"/>
    <property type="match status" value="1"/>
</dbReference>
<dbReference type="InterPro" id="IPR002178">
    <property type="entry name" value="PTS_EIIA_type-2_dom"/>
</dbReference>
<dbReference type="Gene3D" id="3.40.50.2300">
    <property type="match status" value="1"/>
</dbReference>
<dbReference type="Gene3D" id="1.10.10.10">
    <property type="entry name" value="Winged helix-like DNA-binding domain superfamily/Winged helix DNA-binding domain"/>
    <property type="match status" value="1"/>
</dbReference>
<keyword evidence="7" id="KW-0418">Kinase</keyword>
<keyword evidence="6" id="KW-0598">Phosphotransferase system</keyword>
<organism evidence="15 16">
    <name type="scientific">Enterococcus devriesei</name>
    <dbReference type="NCBI Taxonomy" id="319970"/>
    <lineage>
        <taxon>Bacteria</taxon>
        <taxon>Bacillati</taxon>
        <taxon>Bacillota</taxon>
        <taxon>Bacilli</taxon>
        <taxon>Lactobacillales</taxon>
        <taxon>Enterococcaceae</taxon>
        <taxon>Enterococcus</taxon>
    </lineage>
</organism>
<dbReference type="PANTHER" id="PTHR36203:SF1">
    <property type="entry name" value="ASCORBATE-SPECIFIC PTS SYSTEM EIIA COMPONENT"/>
    <property type="match status" value="1"/>
</dbReference>
<keyword evidence="4" id="KW-0597">Phosphoprotein</keyword>
<dbReference type="InterPro" id="IPR036388">
    <property type="entry name" value="WH-like_DNA-bd_sf"/>
</dbReference>
<proteinExistence type="predicted"/>
<evidence type="ECO:0000256" key="8">
    <source>
        <dbReference type="ARBA" id="ARBA00023159"/>
    </source>
</evidence>
<keyword evidence="5" id="KW-0808">Transferase</keyword>
<dbReference type="AlphaFoldDB" id="A0A1L8SRX7"/>
<protein>
    <recommendedName>
        <fullName evidence="10">Ascorbate-specific PTS system EIIA component</fullName>
    </recommendedName>
    <alternativeName>
        <fullName evidence="11">Ascorbate-specific phosphotransferase enzyme IIA component</fullName>
    </alternativeName>
</protein>
<dbReference type="SUPFAM" id="SSF52794">
    <property type="entry name" value="PTS system IIB component-like"/>
    <property type="match status" value="1"/>
</dbReference>
<feature type="domain" description="PRD" evidence="14">
    <location>
        <begin position="294"/>
        <end position="401"/>
    </location>
</feature>
<comment type="caution">
    <text evidence="15">The sequence shown here is derived from an EMBL/GenBank/DDBJ whole genome shotgun (WGS) entry which is preliminary data.</text>
</comment>
<dbReference type="PROSITE" id="PS51372">
    <property type="entry name" value="PRD_2"/>
    <property type="match status" value="1"/>
</dbReference>
<dbReference type="RefSeq" id="WP_071863042.1">
    <property type="nucleotide sequence ID" value="NZ_JBHLVS010000031.1"/>
</dbReference>
<evidence type="ECO:0000259" key="14">
    <source>
        <dbReference type="PROSITE" id="PS51372"/>
    </source>
</evidence>
<dbReference type="Pfam" id="PF05043">
    <property type="entry name" value="Mga"/>
    <property type="match status" value="1"/>
</dbReference>
<reference evidence="15 16" key="1">
    <citation type="submission" date="2014-12" db="EMBL/GenBank/DDBJ databases">
        <title>Draft genome sequences of 29 type strains of Enterococci.</title>
        <authorList>
            <person name="Zhong Z."/>
            <person name="Sun Z."/>
            <person name="Liu W."/>
            <person name="Zhang W."/>
            <person name="Zhang H."/>
        </authorList>
    </citation>
    <scope>NUCLEOTIDE SEQUENCE [LARGE SCALE GENOMIC DNA]</scope>
    <source>
        <strain evidence="15 16">DSM 22802</strain>
    </source>
</reference>
<dbReference type="CDD" id="cd05568">
    <property type="entry name" value="PTS_IIB_bgl_like"/>
    <property type="match status" value="1"/>
</dbReference>
<dbReference type="InterPro" id="IPR036095">
    <property type="entry name" value="PTS_EIIB-like_sf"/>
</dbReference>
<dbReference type="Pfam" id="PF00359">
    <property type="entry name" value="PTS_EIIA_2"/>
    <property type="match status" value="1"/>
</dbReference>
<dbReference type="GO" id="GO:0006355">
    <property type="term" value="P:regulation of DNA-templated transcription"/>
    <property type="evidence" value="ECO:0007669"/>
    <property type="project" value="InterPro"/>
</dbReference>
<comment type="subcellular location">
    <subcellularLocation>
        <location evidence="1">Cytoplasm</location>
    </subcellularLocation>
</comment>
<evidence type="ECO:0000256" key="9">
    <source>
        <dbReference type="ARBA" id="ARBA00037387"/>
    </source>
</evidence>
<dbReference type="SUPFAM" id="SSF55804">
    <property type="entry name" value="Phoshotransferase/anion transport protein"/>
    <property type="match status" value="1"/>
</dbReference>
<evidence type="ECO:0000256" key="11">
    <source>
        <dbReference type="ARBA" id="ARBA00042072"/>
    </source>
</evidence>
<gene>
    <name evidence="15" type="ORF">RV00_GL000683</name>
</gene>